<evidence type="ECO:0000256" key="15">
    <source>
        <dbReference type="SAM" id="Phobius"/>
    </source>
</evidence>
<evidence type="ECO:0000256" key="3">
    <source>
        <dbReference type="ARBA" id="ARBA00022679"/>
    </source>
</evidence>
<dbReference type="InterPro" id="IPR001867">
    <property type="entry name" value="OmpR/PhoB-type_DNA-bd"/>
</dbReference>
<evidence type="ECO:0000256" key="11">
    <source>
        <dbReference type="ARBA" id="ARBA00023125"/>
    </source>
</evidence>
<evidence type="ECO:0000256" key="1">
    <source>
        <dbReference type="ARBA" id="ARBA00004141"/>
    </source>
</evidence>
<evidence type="ECO:0000256" key="8">
    <source>
        <dbReference type="ARBA" id="ARBA00022989"/>
    </source>
</evidence>
<keyword evidence="13" id="KW-0804">Transcription</keyword>
<evidence type="ECO:0000256" key="4">
    <source>
        <dbReference type="ARBA" id="ARBA00022692"/>
    </source>
</evidence>
<dbReference type="InterPro" id="IPR016032">
    <property type="entry name" value="Sig_transdc_resp-reg_C-effctor"/>
</dbReference>
<evidence type="ECO:0000259" key="16">
    <source>
        <dbReference type="PROSITE" id="PS51755"/>
    </source>
</evidence>
<dbReference type="Gene3D" id="3.30.450.40">
    <property type="match status" value="1"/>
</dbReference>
<dbReference type="EMBL" id="QXTF01000003">
    <property type="protein sequence ID" value="RIX27430.1"/>
    <property type="molecule type" value="Genomic_DNA"/>
</dbReference>
<keyword evidence="4 15" id="KW-0812">Transmembrane</keyword>
<evidence type="ECO:0000256" key="7">
    <source>
        <dbReference type="ARBA" id="ARBA00022840"/>
    </source>
</evidence>
<dbReference type="GO" id="GO:0006355">
    <property type="term" value="P:regulation of DNA-templated transcription"/>
    <property type="evidence" value="ECO:0007669"/>
    <property type="project" value="InterPro"/>
</dbReference>
<evidence type="ECO:0000256" key="5">
    <source>
        <dbReference type="ARBA" id="ARBA00022741"/>
    </source>
</evidence>
<dbReference type="AlphaFoldDB" id="A0A418PZ95"/>
<keyword evidence="5" id="KW-0547">Nucleotide-binding</keyword>
<keyword evidence="3" id="KW-0808">Transferase</keyword>
<protein>
    <submittedName>
        <fullName evidence="17">DUF4118 domain-containing protein</fullName>
    </submittedName>
</protein>
<dbReference type="Pfam" id="PF00486">
    <property type="entry name" value="Trans_reg_C"/>
    <property type="match status" value="1"/>
</dbReference>
<dbReference type="PANTHER" id="PTHR45569">
    <property type="entry name" value="SENSOR PROTEIN KDPD"/>
    <property type="match status" value="1"/>
</dbReference>
<evidence type="ECO:0000256" key="9">
    <source>
        <dbReference type="ARBA" id="ARBA00023012"/>
    </source>
</evidence>
<dbReference type="InterPro" id="IPR025201">
    <property type="entry name" value="KdpD_TM"/>
</dbReference>
<dbReference type="GO" id="GO:0005886">
    <property type="term" value="C:plasma membrane"/>
    <property type="evidence" value="ECO:0007669"/>
    <property type="project" value="TreeGrafter"/>
</dbReference>
<sequence length="452" mass="48412">MADAPFIRPTRRGSTAGGRIRPYAETMAMVAASTLVGMLIAPRWGNSAVDLLYLPAVLAAAGFYGLAPGILAAISSALAFNFFFTEPFRTLHIDSAPDVATVIFLFLVALVTSQLAARMQAERQAARRSASRNATIAGLARQLLSCSSDEEIATVACRELRNLFDCNAVMMAGVPEPLSVAASPAHSILTPSDIGAAAWAIQSGEPTGRGARSVIVTEWVFYPVRSGTAVLGAIGLARDDGTRPVPADQLDLLGNLLDQVALALERARLESEARDFARVRESDRVRSALLSSIGQDLEPHLASLSSAAKAIQRGGSDAKPLVSAIGSEVSKLQRYLSNLLEIGPEADQVPLQSGDVTIDLFRRIVTRSGKQIRLAPKEYGVLAELAKHPGRVLTHTHLLRAVWGPAQEKQTEYLRVAVRGLRQKLETDPAHPVIIINEPTVGYRLVVPIQCP</sequence>
<dbReference type="Gene3D" id="1.10.10.10">
    <property type="entry name" value="Winged helix-like DNA-binding domain superfamily/Winged helix DNA-binding domain"/>
    <property type="match status" value="1"/>
</dbReference>
<keyword evidence="11 14" id="KW-0238">DNA-binding</keyword>
<dbReference type="Proteomes" id="UP000285023">
    <property type="component" value="Unassembled WGS sequence"/>
</dbReference>
<dbReference type="Gene3D" id="1.20.120.620">
    <property type="entry name" value="Backbone structure of the membrane domain of e. Coli histidine kinase receptor kdpd"/>
    <property type="match status" value="1"/>
</dbReference>
<feature type="domain" description="OmpR/PhoB-type" evidence="16">
    <location>
        <begin position="348"/>
        <end position="447"/>
    </location>
</feature>
<name>A0A418PZ95_9SPHN</name>
<feature type="transmembrane region" description="Helical" evidence="15">
    <location>
        <begin position="20"/>
        <end position="40"/>
    </location>
</feature>
<keyword evidence="9" id="KW-0902">Two-component regulatory system</keyword>
<dbReference type="SUPFAM" id="SSF55781">
    <property type="entry name" value="GAF domain-like"/>
    <property type="match status" value="1"/>
</dbReference>
<organism evidence="17 18">
    <name type="scientific">Sphingomonas edaphi</name>
    <dbReference type="NCBI Taxonomy" id="2315689"/>
    <lineage>
        <taxon>Bacteria</taxon>
        <taxon>Pseudomonadati</taxon>
        <taxon>Pseudomonadota</taxon>
        <taxon>Alphaproteobacteria</taxon>
        <taxon>Sphingomonadales</taxon>
        <taxon>Sphingomonadaceae</taxon>
        <taxon>Sphingomonas</taxon>
    </lineage>
</organism>
<dbReference type="InterPro" id="IPR029016">
    <property type="entry name" value="GAF-like_dom_sf"/>
</dbReference>
<dbReference type="PANTHER" id="PTHR45569:SF1">
    <property type="entry name" value="SENSOR PROTEIN KDPD"/>
    <property type="match status" value="1"/>
</dbReference>
<evidence type="ECO:0000313" key="18">
    <source>
        <dbReference type="Proteomes" id="UP000285023"/>
    </source>
</evidence>
<evidence type="ECO:0000256" key="14">
    <source>
        <dbReference type="PROSITE-ProRule" id="PRU01091"/>
    </source>
</evidence>
<comment type="caution">
    <text evidence="17">The sequence shown here is derived from an EMBL/GenBank/DDBJ whole genome shotgun (WGS) entry which is preliminary data.</text>
</comment>
<keyword evidence="6" id="KW-0418">Kinase</keyword>
<dbReference type="SUPFAM" id="SSF46894">
    <property type="entry name" value="C-terminal effector domain of the bipartite response regulators"/>
    <property type="match status" value="1"/>
</dbReference>
<dbReference type="PROSITE" id="PS51755">
    <property type="entry name" value="OMPR_PHOB"/>
    <property type="match status" value="1"/>
</dbReference>
<dbReference type="GO" id="GO:0003677">
    <property type="term" value="F:DNA binding"/>
    <property type="evidence" value="ECO:0007669"/>
    <property type="project" value="UniProtKB-UniRule"/>
</dbReference>
<evidence type="ECO:0000256" key="10">
    <source>
        <dbReference type="ARBA" id="ARBA00023015"/>
    </source>
</evidence>
<evidence type="ECO:0000256" key="12">
    <source>
        <dbReference type="ARBA" id="ARBA00023136"/>
    </source>
</evidence>
<feature type="DNA-binding region" description="OmpR/PhoB-type" evidence="14">
    <location>
        <begin position="348"/>
        <end position="447"/>
    </location>
</feature>
<dbReference type="CDD" id="cd00383">
    <property type="entry name" value="trans_reg_C"/>
    <property type="match status" value="1"/>
</dbReference>
<keyword evidence="10" id="KW-0805">Transcription regulation</keyword>
<keyword evidence="7" id="KW-0067">ATP-binding</keyword>
<feature type="transmembrane region" description="Helical" evidence="15">
    <location>
        <begin position="52"/>
        <end position="79"/>
    </location>
</feature>
<keyword evidence="2" id="KW-0597">Phosphoprotein</keyword>
<dbReference type="GO" id="GO:0000155">
    <property type="term" value="F:phosphorelay sensor kinase activity"/>
    <property type="evidence" value="ECO:0007669"/>
    <property type="project" value="TreeGrafter"/>
</dbReference>
<dbReference type="InterPro" id="IPR038318">
    <property type="entry name" value="KdpD_sf"/>
</dbReference>
<keyword evidence="8 15" id="KW-1133">Transmembrane helix</keyword>
<dbReference type="Pfam" id="PF13493">
    <property type="entry name" value="DUF4118"/>
    <property type="match status" value="1"/>
</dbReference>
<evidence type="ECO:0000313" key="17">
    <source>
        <dbReference type="EMBL" id="RIX27430.1"/>
    </source>
</evidence>
<evidence type="ECO:0000256" key="6">
    <source>
        <dbReference type="ARBA" id="ARBA00022777"/>
    </source>
</evidence>
<accession>A0A418PZ95</accession>
<dbReference type="InterPro" id="IPR036388">
    <property type="entry name" value="WH-like_DNA-bd_sf"/>
</dbReference>
<dbReference type="SMART" id="SM00862">
    <property type="entry name" value="Trans_reg_C"/>
    <property type="match status" value="1"/>
</dbReference>
<keyword evidence="18" id="KW-1185">Reference proteome</keyword>
<feature type="transmembrane region" description="Helical" evidence="15">
    <location>
        <begin position="99"/>
        <end position="117"/>
    </location>
</feature>
<reference evidence="17 18" key="1">
    <citation type="submission" date="2018-09" db="EMBL/GenBank/DDBJ databases">
        <title>Sphingomonas sp. DAC4.</title>
        <authorList>
            <person name="Seo T."/>
        </authorList>
    </citation>
    <scope>NUCLEOTIDE SEQUENCE [LARGE SCALE GENOMIC DNA]</scope>
    <source>
        <strain evidence="17 18">DAC4</strain>
    </source>
</reference>
<comment type="subcellular location">
    <subcellularLocation>
        <location evidence="1">Membrane</location>
        <topology evidence="1">Multi-pass membrane protein</topology>
    </subcellularLocation>
</comment>
<proteinExistence type="predicted"/>
<keyword evidence="12 15" id="KW-0472">Membrane</keyword>
<dbReference type="InterPro" id="IPR052023">
    <property type="entry name" value="Histidine_kinase_KdpD"/>
</dbReference>
<gene>
    <name evidence="17" type="ORF">D3M59_10345</name>
</gene>
<evidence type="ECO:0000256" key="13">
    <source>
        <dbReference type="ARBA" id="ARBA00023163"/>
    </source>
</evidence>
<dbReference type="GO" id="GO:0005524">
    <property type="term" value="F:ATP binding"/>
    <property type="evidence" value="ECO:0007669"/>
    <property type="project" value="UniProtKB-KW"/>
</dbReference>
<evidence type="ECO:0000256" key="2">
    <source>
        <dbReference type="ARBA" id="ARBA00022553"/>
    </source>
</evidence>